<comment type="similarity">
    <text evidence="1">Belongs to the HyuE racemase family.</text>
</comment>
<gene>
    <name evidence="2" type="ORF">OB919_05605</name>
</gene>
<dbReference type="AlphaFoldDB" id="A0AAP2Z671"/>
<proteinExistence type="inferred from homology"/>
<evidence type="ECO:0000313" key="3">
    <source>
        <dbReference type="Proteomes" id="UP001321047"/>
    </source>
</evidence>
<keyword evidence="3" id="KW-1185">Reference proteome</keyword>
<dbReference type="Pfam" id="PF01177">
    <property type="entry name" value="Asp_Glu_race"/>
    <property type="match status" value="1"/>
</dbReference>
<accession>A0AAP2Z671</accession>
<dbReference type="EMBL" id="JAOPJZ010000003">
    <property type="protein sequence ID" value="MCU4751457.1"/>
    <property type="molecule type" value="Genomic_DNA"/>
</dbReference>
<reference evidence="2 3" key="1">
    <citation type="submission" date="2022-09" db="EMBL/GenBank/DDBJ databases">
        <title>Enrichment on poylsaccharides allowed isolation of novel metabolic and taxonomic groups of Haloarchaea.</title>
        <authorList>
            <person name="Sorokin D.Y."/>
            <person name="Elcheninov A.G."/>
            <person name="Khizhniak T.V."/>
            <person name="Kolganova T.V."/>
            <person name="Kublanov I.V."/>
        </authorList>
    </citation>
    <scope>NUCLEOTIDE SEQUENCE [LARGE SCALE GENOMIC DNA]</scope>
    <source>
        <strain evidence="2 3">AArc-curdl1</strain>
    </source>
</reference>
<name>A0AAP2Z671_9EURY</name>
<dbReference type="InterPro" id="IPR015942">
    <property type="entry name" value="Asp/Glu/hydantoin_racemase"/>
</dbReference>
<dbReference type="Proteomes" id="UP001321047">
    <property type="component" value="Unassembled WGS sequence"/>
</dbReference>
<dbReference type="InterPro" id="IPR053714">
    <property type="entry name" value="Iso_Racemase_Enz_sf"/>
</dbReference>
<dbReference type="Gene3D" id="3.40.50.12500">
    <property type="match status" value="1"/>
</dbReference>
<sequence length="239" mass="25217">MVQIAYLGSTTGHDEAEHERRAAISNDLVDATVTHLAPETGPISVESQVETAFAATEICKLVAAHEHEVDAFLVGCFGEPGLEAARELTDKPVVGSASAAFHVAAQLADRVSCVTVLDAVVPLVRERVRACGLHDVVTDVRVVDAPIEEIGHDDSLVDDMVDAGRRAVEEAGAEALVPGCMSLSYMRANEEVAERVGVPVVDPVAAGLETAELLATQGFSSSAVTYQSPNREKIAHLLE</sequence>
<organism evidence="2 3">
    <name type="scientific">Natronosalvus hydrolyticus</name>
    <dbReference type="NCBI Taxonomy" id="2979988"/>
    <lineage>
        <taxon>Archaea</taxon>
        <taxon>Methanobacteriati</taxon>
        <taxon>Methanobacteriota</taxon>
        <taxon>Stenosarchaea group</taxon>
        <taxon>Halobacteria</taxon>
        <taxon>Halobacteriales</taxon>
        <taxon>Natrialbaceae</taxon>
        <taxon>Natronosalvus</taxon>
    </lineage>
</organism>
<evidence type="ECO:0000256" key="1">
    <source>
        <dbReference type="ARBA" id="ARBA00038414"/>
    </source>
</evidence>
<dbReference type="RefSeq" id="WP_342807275.1">
    <property type="nucleotide sequence ID" value="NZ_JAOPJZ010000003.1"/>
</dbReference>
<dbReference type="PANTHER" id="PTHR28047">
    <property type="entry name" value="PROTEIN DCG1"/>
    <property type="match status" value="1"/>
</dbReference>
<dbReference type="InterPro" id="IPR052186">
    <property type="entry name" value="Hydantoin_racemase-like"/>
</dbReference>
<protein>
    <submittedName>
        <fullName evidence="2">Aspartate/glutamate racemase family protein</fullName>
    </submittedName>
</protein>
<dbReference type="GO" id="GO:0047661">
    <property type="term" value="F:amino-acid racemase activity"/>
    <property type="evidence" value="ECO:0007669"/>
    <property type="project" value="InterPro"/>
</dbReference>
<dbReference type="PANTHER" id="PTHR28047:SF5">
    <property type="entry name" value="PROTEIN DCG1"/>
    <property type="match status" value="1"/>
</dbReference>
<comment type="caution">
    <text evidence="2">The sequence shown here is derived from an EMBL/GenBank/DDBJ whole genome shotgun (WGS) entry which is preliminary data.</text>
</comment>
<evidence type="ECO:0000313" key="2">
    <source>
        <dbReference type="EMBL" id="MCU4751457.1"/>
    </source>
</evidence>